<feature type="domain" description="SAYSvFN" evidence="3">
    <location>
        <begin position="37"/>
        <end position="97"/>
    </location>
</feature>
<dbReference type="Gene3D" id="3.10.450.50">
    <property type="match status" value="1"/>
</dbReference>
<protein>
    <recommendedName>
        <fullName evidence="3">SAYSvFN domain-containing protein</fullName>
    </recommendedName>
</protein>
<evidence type="ECO:0000259" key="3">
    <source>
        <dbReference type="Pfam" id="PF10260"/>
    </source>
</evidence>
<evidence type="ECO:0000313" key="5">
    <source>
        <dbReference type="Proteomes" id="UP000221165"/>
    </source>
</evidence>
<dbReference type="GeneID" id="94434622"/>
<dbReference type="InterPro" id="IPR019387">
    <property type="entry name" value="SAYSvFN_dom"/>
</dbReference>
<reference evidence="4 5" key="1">
    <citation type="journal article" date="2017" name="Int. J. Parasitol.">
        <title>The genome of the protozoan parasite Cystoisospora suis and a reverse vaccinology approach to identify vaccine candidates.</title>
        <authorList>
            <person name="Palmieri N."/>
            <person name="Shrestha A."/>
            <person name="Ruttkowski B."/>
            <person name="Beck T."/>
            <person name="Vogl C."/>
            <person name="Tomley F."/>
            <person name="Blake D.P."/>
            <person name="Joachim A."/>
        </authorList>
    </citation>
    <scope>NUCLEOTIDE SEQUENCE [LARGE SCALE GENOMIC DNA]</scope>
    <source>
        <strain evidence="4 5">Wien I</strain>
    </source>
</reference>
<evidence type="ECO:0000313" key="4">
    <source>
        <dbReference type="EMBL" id="PHJ14880.1"/>
    </source>
</evidence>
<comment type="caution">
    <text evidence="4">The sequence shown here is derived from an EMBL/GenBank/DDBJ whole genome shotgun (WGS) entry which is preliminary data.</text>
</comment>
<accession>A0A2C6JT36</accession>
<feature type="transmembrane region" description="Helical" evidence="2">
    <location>
        <begin position="32"/>
        <end position="60"/>
    </location>
</feature>
<evidence type="ECO:0000256" key="2">
    <source>
        <dbReference type="SAM" id="Phobius"/>
    </source>
</evidence>
<evidence type="ECO:0000256" key="1">
    <source>
        <dbReference type="SAM" id="MobiDB-lite"/>
    </source>
</evidence>
<dbReference type="AlphaFoldDB" id="A0A2C6JT36"/>
<dbReference type="Proteomes" id="UP000221165">
    <property type="component" value="Unassembled WGS sequence"/>
</dbReference>
<keyword evidence="2" id="KW-0812">Transmembrane</keyword>
<gene>
    <name evidence="4" type="ORF">CSUI_011311</name>
</gene>
<keyword evidence="2" id="KW-1133">Transmembrane helix</keyword>
<organism evidence="4 5">
    <name type="scientific">Cystoisospora suis</name>
    <dbReference type="NCBI Taxonomy" id="483139"/>
    <lineage>
        <taxon>Eukaryota</taxon>
        <taxon>Sar</taxon>
        <taxon>Alveolata</taxon>
        <taxon>Apicomplexa</taxon>
        <taxon>Conoidasida</taxon>
        <taxon>Coccidia</taxon>
        <taxon>Eucoccidiorida</taxon>
        <taxon>Eimeriorina</taxon>
        <taxon>Sarcocystidae</taxon>
        <taxon>Cystoisospora</taxon>
    </lineage>
</organism>
<keyword evidence="2" id="KW-0472">Membrane</keyword>
<feature type="compositionally biased region" description="Basic and acidic residues" evidence="1">
    <location>
        <begin position="92"/>
        <end position="105"/>
    </location>
</feature>
<keyword evidence="5" id="KW-1185">Reference proteome</keyword>
<dbReference type="RefSeq" id="XP_067916614.1">
    <property type="nucleotide sequence ID" value="XM_068071411.1"/>
</dbReference>
<name>A0A2C6JT36_9APIC</name>
<proteinExistence type="predicted"/>
<dbReference type="VEuPathDB" id="ToxoDB:CSUI_011311"/>
<sequence>MDNGDEDGFRLGDVFSKEQLTALCTRRNILRIVAAILLVLAVRRFGALAGTLVGFGLILWNLRYDETGGSISAYSVFNRGARHLLGDLRPGDIDRQLRNDPRQGEDTLEQDIIPFEAGGPPGVHRSRDANKKCSCGSGKKTKKCCARQADAE</sequence>
<feature type="region of interest" description="Disordered" evidence="1">
    <location>
        <begin position="92"/>
        <end position="140"/>
    </location>
</feature>
<dbReference type="Pfam" id="PF10260">
    <property type="entry name" value="SAYSvFN"/>
    <property type="match status" value="1"/>
</dbReference>
<dbReference type="OrthoDB" id="71310at2759"/>
<dbReference type="EMBL" id="MIGC01010747">
    <property type="protein sequence ID" value="PHJ14880.1"/>
    <property type="molecule type" value="Genomic_DNA"/>
</dbReference>